<dbReference type="InterPro" id="IPR025662">
    <property type="entry name" value="Sigma_54_int_dom_ATP-bd_1"/>
</dbReference>
<evidence type="ECO:0000259" key="2">
    <source>
        <dbReference type="Pfam" id="PF13476"/>
    </source>
</evidence>
<name>A0A9D9HCQ7_9BACT</name>
<dbReference type="Gene3D" id="3.40.50.300">
    <property type="entry name" value="P-loop containing nucleotide triphosphate hydrolases"/>
    <property type="match status" value="2"/>
</dbReference>
<accession>A0A9D9HCQ7</accession>
<protein>
    <submittedName>
        <fullName evidence="3">AAA family ATPase</fullName>
    </submittedName>
</protein>
<keyword evidence="1" id="KW-0175">Coiled coil</keyword>
<organism evidence="3 4">
    <name type="scientific">Candidatus Cryptobacteroides merdavium</name>
    <dbReference type="NCBI Taxonomy" id="2840769"/>
    <lineage>
        <taxon>Bacteria</taxon>
        <taxon>Pseudomonadati</taxon>
        <taxon>Bacteroidota</taxon>
        <taxon>Bacteroidia</taxon>
        <taxon>Bacteroidales</taxon>
        <taxon>Candidatus Cryptobacteroides</taxon>
    </lineage>
</organism>
<dbReference type="InterPro" id="IPR038729">
    <property type="entry name" value="Rad50/SbcC_AAA"/>
</dbReference>
<dbReference type="EMBL" id="JADIMO010000052">
    <property type="protein sequence ID" value="MBO8444947.1"/>
    <property type="molecule type" value="Genomic_DNA"/>
</dbReference>
<dbReference type="PANTHER" id="PTHR32114:SF2">
    <property type="entry name" value="ABC TRANSPORTER ABCH.3"/>
    <property type="match status" value="1"/>
</dbReference>
<gene>
    <name evidence="3" type="ORF">IAC23_04535</name>
</gene>
<feature type="coiled-coil region" evidence="1">
    <location>
        <begin position="394"/>
        <end position="449"/>
    </location>
</feature>
<reference evidence="3" key="2">
    <citation type="journal article" date="2021" name="PeerJ">
        <title>Extensive microbial diversity within the chicken gut microbiome revealed by metagenomics and culture.</title>
        <authorList>
            <person name="Gilroy R."/>
            <person name="Ravi A."/>
            <person name="Getino M."/>
            <person name="Pursley I."/>
            <person name="Horton D.L."/>
            <person name="Alikhan N.F."/>
            <person name="Baker D."/>
            <person name="Gharbi K."/>
            <person name="Hall N."/>
            <person name="Watson M."/>
            <person name="Adriaenssens E.M."/>
            <person name="Foster-Nyarko E."/>
            <person name="Jarju S."/>
            <person name="Secka A."/>
            <person name="Antonio M."/>
            <person name="Oren A."/>
            <person name="Chaudhuri R.R."/>
            <person name="La Ragione R."/>
            <person name="Hildebrand F."/>
            <person name="Pallen M.J."/>
        </authorList>
    </citation>
    <scope>NUCLEOTIDE SEQUENCE</scope>
    <source>
        <strain evidence="3">D5-748</strain>
    </source>
</reference>
<dbReference type="Pfam" id="PF13558">
    <property type="entry name" value="SbcC_Walker_B"/>
    <property type="match status" value="1"/>
</dbReference>
<evidence type="ECO:0000256" key="1">
    <source>
        <dbReference type="SAM" id="Coils"/>
    </source>
</evidence>
<evidence type="ECO:0000313" key="4">
    <source>
        <dbReference type="Proteomes" id="UP000823619"/>
    </source>
</evidence>
<dbReference type="AlphaFoldDB" id="A0A9D9HCQ7"/>
<feature type="coiled-coil region" evidence="1">
    <location>
        <begin position="675"/>
        <end position="709"/>
    </location>
</feature>
<dbReference type="GO" id="GO:0016887">
    <property type="term" value="F:ATP hydrolysis activity"/>
    <property type="evidence" value="ECO:0007669"/>
    <property type="project" value="InterPro"/>
</dbReference>
<dbReference type="SUPFAM" id="SSF52540">
    <property type="entry name" value="P-loop containing nucleoside triphosphate hydrolases"/>
    <property type="match status" value="1"/>
</dbReference>
<feature type="coiled-coil region" evidence="1">
    <location>
        <begin position="960"/>
        <end position="1024"/>
    </location>
</feature>
<feature type="domain" description="Rad50/SbcC-type AAA" evidence="2">
    <location>
        <begin position="5"/>
        <end position="257"/>
    </location>
</feature>
<dbReference type="Proteomes" id="UP000823619">
    <property type="component" value="Unassembled WGS sequence"/>
</dbReference>
<comment type="caution">
    <text evidence="3">The sequence shown here is derived from an EMBL/GenBank/DDBJ whole genome shotgun (WGS) entry which is preliminary data.</text>
</comment>
<dbReference type="InterPro" id="IPR027417">
    <property type="entry name" value="P-loop_NTPase"/>
</dbReference>
<reference evidence="3" key="1">
    <citation type="submission" date="2020-10" db="EMBL/GenBank/DDBJ databases">
        <authorList>
            <person name="Gilroy R."/>
        </authorList>
    </citation>
    <scope>NUCLEOTIDE SEQUENCE</scope>
    <source>
        <strain evidence="3">D5-748</strain>
    </source>
</reference>
<dbReference type="PANTHER" id="PTHR32114">
    <property type="entry name" value="ABC TRANSPORTER ABCH.3"/>
    <property type="match status" value="1"/>
</dbReference>
<sequence length="1224" mass="137904">MEYERLEINNIASIEHAVIDFSSGLLAEEPLFLICGETGAGKSTILDAICLALFKKTPRMSERSGQNGEITDGNVWVSFFDTRQMMRKNTAEAYVRLDFVGSDKSRYTAEWSVARARRKVSGALQPEKWALADHTAGVTYVKVRDIERVIGDAVGLTFEQFCRTSMLAQGEFTRFLKSPDKDKAAILEKLTGTGFFSEVGKTIFRITKEKSEACEAQRRKLDGIQVMDEAALAEKKAELERAKTLSSSLKNQRADEERKMQWLRRSHELQVELQTKSTVLEGAQKTAASEETQEARKNAEDWKLTAPVRQNILNIREFEKTLKKCETKETECLNTFLQLKAEESVLIGEKQNLDGRLLRAGAYFNSVAEQEPMLKEGKALADALDEALASEREADKAVVARKEYEKKAEDLRKIFDDRKNEHDKRKREYEEVEKRYKSEQKRLDAMGVEKVHEESERLETLGKNARTAKDGLATLVEKENDLAKERERVRQAQVDLAEDLRLKSEAEKKYLTEKNNCDEALKIYERQSEMVSDMAKELRSRLVEGECCPVCGQTVVHVFSDEQFESLLQPFRKEKEAAEKKYRDAKDVFDTLTASVGSKGKGLKAMQEDLKQHSSQCEISRRAVYKQVLGCIRDWQDWQSQSGRQGDEAGSESTAVGGMYAGVSSDAVSAEAMPASALQETLEAVVKEIEAVEKIVKEKKNAIEECRRVIGRINVELTEAQKTCSSALEAMTDADKKLDEMCKQAESQKTIAQNHSMAAAKKLESVSPLILIQDWRQVWVAAPESLIKDIREESEKYAKAVELRESLEKSRESLSALIGTFTQMTESVCGNFPQWQQATTEMLVNIGETGLLQDSSSDVGQQQNPLSAAGQVSETFRRRWTECLTRKGSHDFRLEEWKPFFEPRWTDLLSKAVSVSTEKFSAAQGIASERSKEDAFYQSHQDMSRERVEWLMSNLTDDSADALTEKLNRIDAALEKAKTECAQVENSIRTHGESRPEIQDGDTVEALEERIMDLDARKAEADKNIGAIGSILALNEQNLLLREKDETLLRSLEKEYHRWETLNGMFGSADGSRFRGIAQAFILKQLLMCANRYLQCFSPRYELDCQPGSVGIVIRDLYQGDAVRPYSTLSGGEGFIVSLALALGLSAMTRGNASVDVLFIDEGFGTLSEDYLNTVIDTLSRLHETGGRKVGIISHVDILRERIPAQIRLLRENNTASRVEVVRL</sequence>
<dbReference type="GO" id="GO:0006302">
    <property type="term" value="P:double-strand break repair"/>
    <property type="evidence" value="ECO:0007669"/>
    <property type="project" value="InterPro"/>
</dbReference>
<evidence type="ECO:0000313" key="3">
    <source>
        <dbReference type="EMBL" id="MBO8444947.1"/>
    </source>
</evidence>
<dbReference type="PROSITE" id="PS00675">
    <property type="entry name" value="SIGMA54_INTERACT_1"/>
    <property type="match status" value="1"/>
</dbReference>
<dbReference type="Pfam" id="PF13476">
    <property type="entry name" value="AAA_23"/>
    <property type="match status" value="1"/>
</dbReference>
<proteinExistence type="predicted"/>
<feature type="coiled-coil region" evidence="1">
    <location>
        <begin position="232"/>
        <end position="259"/>
    </location>
</feature>